<name>A0A485M556_9ZZZZ</name>
<dbReference type="GO" id="GO:0033177">
    <property type="term" value="C:proton-transporting two-sector ATPase complex, proton-transporting domain"/>
    <property type="evidence" value="ECO:0007669"/>
    <property type="project" value="InterPro"/>
</dbReference>
<evidence type="ECO:0000259" key="6">
    <source>
        <dbReference type="Pfam" id="PF00137"/>
    </source>
</evidence>
<evidence type="ECO:0000256" key="3">
    <source>
        <dbReference type="ARBA" id="ARBA00022989"/>
    </source>
</evidence>
<feature type="domain" description="V-ATPase proteolipid subunit C-like" evidence="6">
    <location>
        <begin position="45"/>
        <end position="97"/>
    </location>
</feature>
<keyword evidence="4 5" id="KW-0472">Membrane</keyword>
<keyword evidence="3 5" id="KW-1133">Transmembrane helix</keyword>
<proteinExistence type="predicted"/>
<reference evidence="7" key="1">
    <citation type="submission" date="2019-03" db="EMBL/GenBank/DDBJ databases">
        <authorList>
            <person name="Hao L."/>
        </authorList>
    </citation>
    <scope>NUCLEOTIDE SEQUENCE</scope>
</reference>
<feature type="transmembrane region" description="Helical" evidence="5">
    <location>
        <begin position="79"/>
        <end position="98"/>
    </location>
</feature>
<comment type="subcellular location">
    <subcellularLocation>
        <location evidence="1">Membrane</location>
        <topology evidence="1">Multi-pass membrane protein</topology>
    </subcellularLocation>
</comment>
<gene>
    <name evidence="7" type="primary">ntpK</name>
    <name evidence="7" type="ORF">SCFA_840016</name>
</gene>
<dbReference type="InterPro" id="IPR002379">
    <property type="entry name" value="ATPase_proteolipid_c-like_dom"/>
</dbReference>
<evidence type="ECO:0000256" key="1">
    <source>
        <dbReference type="ARBA" id="ARBA00004141"/>
    </source>
</evidence>
<feature type="transmembrane region" description="Helical" evidence="5">
    <location>
        <begin position="43"/>
        <end position="67"/>
    </location>
</feature>
<evidence type="ECO:0000256" key="4">
    <source>
        <dbReference type="ARBA" id="ARBA00023136"/>
    </source>
</evidence>
<evidence type="ECO:0000256" key="5">
    <source>
        <dbReference type="SAM" id="Phobius"/>
    </source>
</evidence>
<dbReference type="Gene3D" id="1.20.120.610">
    <property type="entry name" value="lithium bound rotor ring of v- atpase"/>
    <property type="match status" value="1"/>
</dbReference>
<dbReference type="GO" id="GO:0015078">
    <property type="term" value="F:proton transmembrane transporter activity"/>
    <property type="evidence" value="ECO:0007669"/>
    <property type="project" value="InterPro"/>
</dbReference>
<dbReference type="CDD" id="cd18180">
    <property type="entry name" value="ATP-synt_Vo_Ao_c_NTPK_rpt2"/>
    <property type="match status" value="1"/>
</dbReference>
<evidence type="ECO:0000313" key="7">
    <source>
        <dbReference type="EMBL" id="VFU18505.1"/>
    </source>
</evidence>
<dbReference type="InterPro" id="IPR035921">
    <property type="entry name" value="F/V-ATP_Csub_sf"/>
</dbReference>
<feature type="domain" description="V-ATPase proteolipid subunit C-like" evidence="6">
    <location>
        <begin position="113"/>
        <end position="170"/>
    </location>
</feature>
<evidence type="ECO:0000256" key="2">
    <source>
        <dbReference type="ARBA" id="ARBA00022692"/>
    </source>
</evidence>
<dbReference type="AlphaFoldDB" id="A0A485M556"/>
<dbReference type="SUPFAM" id="SSF81333">
    <property type="entry name" value="F1F0 ATP synthase subunit C"/>
    <property type="match status" value="1"/>
</dbReference>
<feature type="transmembrane region" description="Helical" evidence="5">
    <location>
        <begin position="146"/>
        <end position="170"/>
    </location>
</feature>
<sequence length="171" mass="17685">MSNKGTWIFGIGVLILLLLCLVSPAFAQTEAATADISPMIAKIFIGLGLSLGLAGSAIGLSIAFQALLGGGSENFYKNIAVALMPSSQGIYAIVVLFTNMDAMTTDPYTAAGKGAIMGLAMLMSGWYQGTVCAAGIRSILEGRNTLANALVSGAMPETYAVFALVMTFIMK</sequence>
<protein>
    <submittedName>
        <fullName evidence="7">V-type sodium ATPase subunit K</fullName>
    </submittedName>
</protein>
<feature type="transmembrane region" description="Helical" evidence="5">
    <location>
        <begin position="110"/>
        <end position="134"/>
    </location>
</feature>
<keyword evidence="2 5" id="KW-0812">Transmembrane</keyword>
<organism evidence="7">
    <name type="scientific">anaerobic digester metagenome</name>
    <dbReference type="NCBI Taxonomy" id="1263854"/>
    <lineage>
        <taxon>unclassified sequences</taxon>
        <taxon>metagenomes</taxon>
        <taxon>ecological metagenomes</taxon>
    </lineage>
</organism>
<accession>A0A485M556</accession>
<dbReference type="EMBL" id="CAADRM010000152">
    <property type="protein sequence ID" value="VFU18505.1"/>
    <property type="molecule type" value="Genomic_DNA"/>
</dbReference>
<dbReference type="Pfam" id="PF00137">
    <property type="entry name" value="ATP-synt_C"/>
    <property type="match status" value="2"/>
</dbReference>